<protein>
    <submittedName>
        <fullName evidence="1">Uncharacterized protein</fullName>
    </submittedName>
</protein>
<reference evidence="1" key="1">
    <citation type="submission" date="2023-11" db="EMBL/GenBank/DDBJ databases">
        <title>Genome assemblies of two species of porcelain crab, Petrolisthes cinctipes and Petrolisthes manimaculis (Anomura: Porcellanidae).</title>
        <authorList>
            <person name="Angst P."/>
        </authorList>
    </citation>
    <scope>NUCLEOTIDE SEQUENCE</scope>
    <source>
        <strain evidence="1">PB745_02</strain>
        <tissue evidence="1">Gill</tissue>
    </source>
</reference>
<name>A0AAE1Q8B7_9EUCA</name>
<organism evidence="1 2">
    <name type="scientific">Petrolisthes manimaculis</name>
    <dbReference type="NCBI Taxonomy" id="1843537"/>
    <lineage>
        <taxon>Eukaryota</taxon>
        <taxon>Metazoa</taxon>
        <taxon>Ecdysozoa</taxon>
        <taxon>Arthropoda</taxon>
        <taxon>Crustacea</taxon>
        <taxon>Multicrustacea</taxon>
        <taxon>Malacostraca</taxon>
        <taxon>Eumalacostraca</taxon>
        <taxon>Eucarida</taxon>
        <taxon>Decapoda</taxon>
        <taxon>Pleocyemata</taxon>
        <taxon>Anomura</taxon>
        <taxon>Galatheoidea</taxon>
        <taxon>Porcellanidae</taxon>
        <taxon>Petrolisthes</taxon>
    </lineage>
</organism>
<dbReference type="Proteomes" id="UP001292094">
    <property type="component" value="Unassembled WGS sequence"/>
</dbReference>
<keyword evidence="2" id="KW-1185">Reference proteome</keyword>
<proteinExistence type="predicted"/>
<dbReference type="AlphaFoldDB" id="A0AAE1Q8B7"/>
<gene>
    <name evidence="1" type="ORF">Pmani_007658</name>
</gene>
<comment type="caution">
    <text evidence="1">The sequence shown here is derived from an EMBL/GenBank/DDBJ whole genome shotgun (WGS) entry which is preliminary data.</text>
</comment>
<dbReference type="EMBL" id="JAWZYT010000578">
    <property type="protein sequence ID" value="KAK4321536.1"/>
    <property type="molecule type" value="Genomic_DNA"/>
</dbReference>
<accession>A0AAE1Q8B7</accession>
<evidence type="ECO:0000313" key="2">
    <source>
        <dbReference type="Proteomes" id="UP001292094"/>
    </source>
</evidence>
<evidence type="ECO:0000313" key="1">
    <source>
        <dbReference type="EMBL" id="KAK4321536.1"/>
    </source>
</evidence>
<sequence>MVRYDNIISKKQCSTPENKKCVFQPYQPLYCMAKAGARFSFPLSSKKTHSYFKTTLHKPDNSSSFEACQQISCSHSRP</sequence>